<evidence type="ECO:0000313" key="3">
    <source>
        <dbReference type="Proteomes" id="UP000054549"/>
    </source>
</evidence>
<evidence type="ECO:0000313" key="2">
    <source>
        <dbReference type="EMBL" id="KIL61337.1"/>
    </source>
</evidence>
<dbReference type="Proteomes" id="UP000054549">
    <property type="component" value="Unassembled WGS sequence"/>
</dbReference>
<reference evidence="2 3" key="1">
    <citation type="submission" date="2014-04" db="EMBL/GenBank/DDBJ databases">
        <title>Evolutionary Origins and Diversification of the Mycorrhizal Mutualists.</title>
        <authorList>
            <consortium name="DOE Joint Genome Institute"/>
            <consortium name="Mycorrhizal Genomics Consortium"/>
            <person name="Kohler A."/>
            <person name="Kuo A."/>
            <person name="Nagy L.G."/>
            <person name="Floudas D."/>
            <person name="Copeland A."/>
            <person name="Barry K.W."/>
            <person name="Cichocki N."/>
            <person name="Veneault-Fourrey C."/>
            <person name="LaButti K."/>
            <person name="Lindquist E.A."/>
            <person name="Lipzen A."/>
            <person name="Lundell T."/>
            <person name="Morin E."/>
            <person name="Murat C."/>
            <person name="Riley R."/>
            <person name="Ohm R."/>
            <person name="Sun H."/>
            <person name="Tunlid A."/>
            <person name="Henrissat B."/>
            <person name="Grigoriev I.V."/>
            <person name="Hibbett D.S."/>
            <person name="Martin F."/>
        </authorList>
    </citation>
    <scope>NUCLEOTIDE SEQUENCE [LARGE SCALE GENOMIC DNA]</scope>
    <source>
        <strain evidence="2 3">Koide BX008</strain>
    </source>
</reference>
<sequence length="86" mass="9576">MRVKKDKTHTNLTYLNNGTENDFARPISIDVSKPNTYTASFSFSFSFFGGTYVIQQYVQNPRGSGILSCPNTRFAGRPPPFAICTS</sequence>
<feature type="region of interest" description="Disordered" evidence="1">
    <location>
        <begin position="1"/>
        <end position="20"/>
    </location>
</feature>
<organism evidence="2 3">
    <name type="scientific">Amanita muscaria (strain Koide BX008)</name>
    <dbReference type="NCBI Taxonomy" id="946122"/>
    <lineage>
        <taxon>Eukaryota</taxon>
        <taxon>Fungi</taxon>
        <taxon>Dikarya</taxon>
        <taxon>Basidiomycota</taxon>
        <taxon>Agaricomycotina</taxon>
        <taxon>Agaricomycetes</taxon>
        <taxon>Agaricomycetidae</taxon>
        <taxon>Agaricales</taxon>
        <taxon>Pluteineae</taxon>
        <taxon>Amanitaceae</taxon>
        <taxon>Amanita</taxon>
    </lineage>
</organism>
<evidence type="ECO:0000256" key="1">
    <source>
        <dbReference type="SAM" id="MobiDB-lite"/>
    </source>
</evidence>
<accession>A0A0C2WII5</accession>
<dbReference type="InParanoid" id="A0A0C2WII5"/>
<gene>
    <name evidence="2" type="ORF">M378DRAFT_857331</name>
</gene>
<dbReference type="AlphaFoldDB" id="A0A0C2WII5"/>
<dbReference type="EMBL" id="KN818285">
    <property type="protein sequence ID" value="KIL61337.1"/>
    <property type="molecule type" value="Genomic_DNA"/>
</dbReference>
<name>A0A0C2WII5_AMAMK</name>
<keyword evidence="3" id="KW-1185">Reference proteome</keyword>
<feature type="compositionally biased region" description="Polar residues" evidence="1">
    <location>
        <begin position="10"/>
        <end position="20"/>
    </location>
</feature>
<proteinExistence type="predicted"/>
<protein>
    <submittedName>
        <fullName evidence="2">Uncharacterized protein</fullName>
    </submittedName>
</protein>
<dbReference type="HOGENOM" id="CLU_2497418_0_0_1"/>